<dbReference type="Pfam" id="PF13391">
    <property type="entry name" value="HNH_2"/>
    <property type="match status" value="1"/>
</dbReference>
<dbReference type="EMBL" id="PPTA01000006">
    <property type="protein sequence ID" value="TFB02621.1"/>
    <property type="molecule type" value="Genomic_DNA"/>
</dbReference>
<comment type="caution">
    <text evidence="3">The sequence shown here is derived from an EMBL/GenBank/DDBJ whole genome shotgun (WGS) entry which is preliminary data.</text>
</comment>
<accession>A0ABY2H4F4</accession>
<dbReference type="RefSeq" id="XP_073558822.1">
    <property type="nucleotide sequence ID" value="XM_073702631.1"/>
</dbReference>
<reference evidence="3 4" key="1">
    <citation type="submission" date="2018-01" db="EMBL/GenBank/DDBJ databases">
        <title>Genome characterization of the sugarcane-associated fungus Trichoderma ghanense CCMA-1212 and their application in lignocelulose bioconversion.</title>
        <authorList>
            <person name="Steindorff A.S."/>
            <person name="Mendes T.D."/>
            <person name="Vilela E.S.D."/>
            <person name="Rodrigues D.S."/>
            <person name="Formighieri E.F."/>
            <person name="Melo I.S."/>
            <person name="Favaro L.C.L."/>
        </authorList>
    </citation>
    <scope>NUCLEOTIDE SEQUENCE [LARGE SCALE GENOMIC DNA]</scope>
    <source>
        <strain evidence="3 4">CCMA-1212</strain>
    </source>
</reference>
<gene>
    <name evidence="3" type="ORF">CCMA1212_005369</name>
</gene>
<feature type="region of interest" description="Disordered" evidence="1">
    <location>
        <begin position="106"/>
        <end position="161"/>
    </location>
</feature>
<dbReference type="GeneID" id="300577081"/>
<sequence length="365" mass="41671">MHLRHAEKPEEQYPRTISLPGGHVTEWQARMRLLESFQRLYQVHSETSNGLNATMFAVIMIAPLSQMRQILEEIRHYRPDKHGTENPVKLLLYAMYTAPEAYPLTGVPNRRQAMSTSNSNTRSQQPQPLAKVVPPQPSAKIVPPQPSATTVPPLTNRFNRNIPSAPEKRLEQDVCLFTVSRDAEKADIFPLCTSIGDAFQPLDALLTCFWGKETRDRWASQATDLRVIESPRNSLSMSRLLHFWWDNAAIALKPLRQSETEIVVQWHWLQESCLSPRMVMPPDADYTKHVSRHVCDSWGSMKHAFGKALRTGQIFTIRVEDPIQLPSFELLELQWDLLRVAAISGVGNFHAEDPFYDAEELDELV</sequence>
<feature type="compositionally biased region" description="Polar residues" evidence="1">
    <location>
        <begin position="112"/>
        <end position="127"/>
    </location>
</feature>
<proteinExistence type="predicted"/>
<feature type="compositionally biased region" description="Polar residues" evidence="1">
    <location>
        <begin position="147"/>
        <end position="161"/>
    </location>
</feature>
<protein>
    <recommendedName>
        <fullName evidence="2">HNH nuclease domain-containing protein</fullName>
    </recommendedName>
</protein>
<dbReference type="InterPro" id="IPR003615">
    <property type="entry name" value="HNH_nuc"/>
</dbReference>
<evidence type="ECO:0000313" key="3">
    <source>
        <dbReference type="EMBL" id="TFB02621.1"/>
    </source>
</evidence>
<evidence type="ECO:0000313" key="4">
    <source>
        <dbReference type="Proteomes" id="UP001642720"/>
    </source>
</evidence>
<organism evidence="3 4">
    <name type="scientific">Trichoderma ghanense</name>
    <dbReference type="NCBI Taxonomy" id="65468"/>
    <lineage>
        <taxon>Eukaryota</taxon>
        <taxon>Fungi</taxon>
        <taxon>Dikarya</taxon>
        <taxon>Ascomycota</taxon>
        <taxon>Pezizomycotina</taxon>
        <taxon>Sordariomycetes</taxon>
        <taxon>Hypocreomycetidae</taxon>
        <taxon>Hypocreales</taxon>
        <taxon>Hypocreaceae</taxon>
        <taxon>Trichoderma</taxon>
    </lineage>
</organism>
<name>A0ABY2H4F4_9HYPO</name>
<feature type="domain" description="HNH nuclease" evidence="2">
    <location>
        <begin position="213"/>
        <end position="252"/>
    </location>
</feature>
<dbReference type="Proteomes" id="UP001642720">
    <property type="component" value="Unassembled WGS sequence"/>
</dbReference>
<evidence type="ECO:0000256" key="1">
    <source>
        <dbReference type="SAM" id="MobiDB-lite"/>
    </source>
</evidence>
<evidence type="ECO:0000259" key="2">
    <source>
        <dbReference type="Pfam" id="PF13391"/>
    </source>
</evidence>
<keyword evidence="4" id="KW-1185">Reference proteome</keyword>